<name>A0A7S1Z2C8_9STRA</name>
<sequence>MKKSLVTGSYHHPRGIFYGGSKLQQSNKLLSTFLQKELDVEQVDRVGLVDVHTGLGPKGFDTIITPNDEKSSYIDRDVLVSILQDDNLDIEKRIVAFGKDSSAASGYGDVVGTVEEGIGSLFSNAKKAILLCQEFGTINPIFVSQALREENAAYWHAPGMRIGAAQRVRGAFYLHNDPQWKADIVTRGADVFWKMFKYLESNEYS</sequence>
<dbReference type="EMBL" id="HBGN01014416">
    <property type="protein sequence ID" value="CAD9326586.1"/>
    <property type="molecule type" value="Transcribed_RNA"/>
</dbReference>
<evidence type="ECO:0008006" key="2">
    <source>
        <dbReference type="Google" id="ProtNLM"/>
    </source>
</evidence>
<protein>
    <recommendedName>
        <fullName evidence="2">DUF2817 domain-containing protein</fullName>
    </recommendedName>
</protein>
<gene>
    <name evidence="1" type="ORF">DBRI1063_LOCUS9226</name>
</gene>
<accession>A0A7S1Z2C8</accession>
<evidence type="ECO:0000313" key="1">
    <source>
        <dbReference type="EMBL" id="CAD9326586.1"/>
    </source>
</evidence>
<proteinExistence type="predicted"/>
<dbReference type="Pfam" id="PF10994">
    <property type="entry name" value="DUF2817"/>
    <property type="match status" value="1"/>
</dbReference>
<dbReference type="AlphaFoldDB" id="A0A7S1Z2C8"/>
<reference evidence="1" key="1">
    <citation type="submission" date="2021-01" db="EMBL/GenBank/DDBJ databases">
        <authorList>
            <person name="Corre E."/>
            <person name="Pelletier E."/>
            <person name="Niang G."/>
            <person name="Scheremetjew M."/>
            <person name="Finn R."/>
            <person name="Kale V."/>
            <person name="Holt S."/>
            <person name="Cochrane G."/>
            <person name="Meng A."/>
            <person name="Brown T."/>
            <person name="Cohen L."/>
        </authorList>
    </citation>
    <scope>NUCLEOTIDE SEQUENCE</scope>
    <source>
        <strain evidence="1">Pop2</strain>
    </source>
</reference>
<dbReference type="InterPro" id="IPR021259">
    <property type="entry name" value="DUF2817"/>
</dbReference>
<organism evidence="1">
    <name type="scientific">Ditylum brightwellii</name>
    <dbReference type="NCBI Taxonomy" id="49249"/>
    <lineage>
        <taxon>Eukaryota</taxon>
        <taxon>Sar</taxon>
        <taxon>Stramenopiles</taxon>
        <taxon>Ochrophyta</taxon>
        <taxon>Bacillariophyta</taxon>
        <taxon>Mediophyceae</taxon>
        <taxon>Lithodesmiophycidae</taxon>
        <taxon>Lithodesmiales</taxon>
        <taxon>Lithodesmiaceae</taxon>
        <taxon>Ditylum</taxon>
    </lineage>
</organism>